<evidence type="ECO:0000313" key="3">
    <source>
        <dbReference type="EMBL" id="AQT68388.1"/>
    </source>
</evidence>
<feature type="transmembrane region" description="Helical" evidence="1">
    <location>
        <begin position="66"/>
        <end position="83"/>
    </location>
</feature>
<feature type="transmembrane region" description="Helical" evidence="1">
    <location>
        <begin position="103"/>
        <end position="123"/>
    </location>
</feature>
<keyword evidence="1" id="KW-0812">Transmembrane</keyword>
<sequence>MPNRSGTDHTIFLLTVGALAWIIPGAGHFMIKEKRRGAIICVTILSTFAIGLFVGSIAVVNPNAGGLWYIGQMLVSPLVAMVGQMTASKGLVVYGRESDIGQIYTTVAGLLNLLCVISAVYMAHSGRGEIIGEEEEDVQ</sequence>
<feature type="transmembrane region" description="Helical" evidence="1">
    <location>
        <begin position="12"/>
        <end position="31"/>
    </location>
</feature>
<proteinExistence type="predicted"/>
<dbReference type="InterPro" id="IPR046499">
    <property type="entry name" value="DUF6677"/>
</dbReference>
<accession>A0A1U9NKY5</accession>
<keyword evidence="4" id="KW-1185">Reference proteome</keyword>
<organism evidence="3 4">
    <name type="scientific">Anaerohalosphaera lusitana</name>
    <dbReference type="NCBI Taxonomy" id="1936003"/>
    <lineage>
        <taxon>Bacteria</taxon>
        <taxon>Pseudomonadati</taxon>
        <taxon>Planctomycetota</taxon>
        <taxon>Phycisphaerae</taxon>
        <taxon>Sedimentisphaerales</taxon>
        <taxon>Anaerohalosphaeraceae</taxon>
        <taxon>Anaerohalosphaera</taxon>
    </lineage>
</organism>
<dbReference type="EMBL" id="CP019791">
    <property type="protein sequence ID" value="AQT68388.1"/>
    <property type="molecule type" value="Genomic_DNA"/>
</dbReference>
<keyword evidence="1" id="KW-1133">Transmembrane helix</keyword>
<keyword evidence="1" id="KW-0472">Membrane</keyword>
<evidence type="ECO:0000313" key="4">
    <source>
        <dbReference type="Proteomes" id="UP000189674"/>
    </source>
</evidence>
<dbReference type="RefSeq" id="WP_146661342.1">
    <property type="nucleotide sequence ID" value="NZ_CP019791.1"/>
</dbReference>
<dbReference type="Pfam" id="PF20382">
    <property type="entry name" value="DUF6677"/>
    <property type="match status" value="1"/>
</dbReference>
<dbReference type="KEGG" id="alus:STSP2_01548"/>
<dbReference type="Proteomes" id="UP000189674">
    <property type="component" value="Chromosome"/>
</dbReference>
<feature type="transmembrane region" description="Helical" evidence="1">
    <location>
        <begin position="38"/>
        <end position="60"/>
    </location>
</feature>
<reference evidence="4" key="1">
    <citation type="submission" date="2017-02" db="EMBL/GenBank/DDBJ databases">
        <title>Comparative genomics and description of representatives of a novel lineage of planctomycetes thriving in anoxic sediments.</title>
        <authorList>
            <person name="Spring S."/>
            <person name="Bunk B."/>
            <person name="Sproer C."/>
        </authorList>
    </citation>
    <scope>NUCLEOTIDE SEQUENCE [LARGE SCALE GENOMIC DNA]</scope>
    <source>
        <strain evidence="4">ST-NAGAB-D1</strain>
    </source>
</reference>
<protein>
    <recommendedName>
        <fullName evidence="2">DUF6677 domain-containing protein</fullName>
    </recommendedName>
</protein>
<name>A0A1U9NKY5_9BACT</name>
<dbReference type="STRING" id="1936003.STSP2_01548"/>
<evidence type="ECO:0000256" key="1">
    <source>
        <dbReference type="SAM" id="Phobius"/>
    </source>
</evidence>
<dbReference type="AlphaFoldDB" id="A0A1U9NKY5"/>
<feature type="domain" description="DUF6677" evidence="2">
    <location>
        <begin position="17"/>
        <end position="120"/>
    </location>
</feature>
<gene>
    <name evidence="3" type="ORF">STSP2_01548</name>
</gene>
<evidence type="ECO:0000259" key="2">
    <source>
        <dbReference type="Pfam" id="PF20382"/>
    </source>
</evidence>
<dbReference type="OrthoDB" id="281398at2"/>